<dbReference type="EMBL" id="CM055104">
    <property type="protein sequence ID" value="KAJ7532365.1"/>
    <property type="molecule type" value="Genomic_DNA"/>
</dbReference>
<reference evidence="2" key="1">
    <citation type="journal article" date="2024" name="Proc. Natl. Acad. Sci. U.S.A.">
        <title>Extraordinary preservation of gene collinearity over three hundred million years revealed in homosporous lycophytes.</title>
        <authorList>
            <person name="Li C."/>
            <person name="Wickell D."/>
            <person name="Kuo L.Y."/>
            <person name="Chen X."/>
            <person name="Nie B."/>
            <person name="Liao X."/>
            <person name="Peng D."/>
            <person name="Ji J."/>
            <person name="Jenkins J."/>
            <person name="Williams M."/>
            <person name="Shu S."/>
            <person name="Plott C."/>
            <person name="Barry K."/>
            <person name="Rajasekar S."/>
            <person name="Grimwood J."/>
            <person name="Han X."/>
            <person name="Sun S."/>
            <person name="Hou Z."/>
            <person name="He W."/>
            <person name="Dai G."/>
            <person name="Sun C."/>
            <person name="Schmutz J."/>
            <person name="Leebens-Mack J.H."/>
            <person name="Li F.W."/>
            <person name="Wang L."/>
        </authorList>
    </citation>
    <scope>NUCLEOTIDE SEQUENCE [LARGE SCALE GENOMIC DNA]</scope>
    <source>
        <strain evidence="2">cv. PW_Plant_1</strain>
    </source>
</reference>
<organism evidence="1 2">
    <name type="scientific">Diphasiastrum complanatum</name>
    <name type="common">Issler's clubmoss</name>
    <name type="synonym">Lycopodium complanatum</name>
    <dbReference type="NCBI Taxonomy" id="34168"/>
    <lineage>
        <taxon>Eukaryota</taxon>
        <taxon>Viridiplantae</taxon>
        <taxon>Streptophyta</taxon>
        <taxon>Embryophyta</taxon>
        <taxon>Tracheophyta</taxon>
        <taxon>Lycopodiopsida</taxon>
        <taxon>Lycopodiales</taxon>
        <taxon>Lycopodiaceae</taxon>
        <taxon>Lycopodioideae</taxon>
        <taxon>Diphasiastrum</taxon>
    </lineage>
</organism>
<accession>A0ACC2BRH8</accession>
<proteinExistence type="predicted"/>
<name>A0ACC2BRH8_DIPCM</name>
<protein>
    <submittedName>
        <fullName evidence="1">Uncharacterized protein</fullName>
    </submittedName>
</protein>
<evidence type="ECO:0000313" key="2">
    <source>
        <dbReference type="Proteomes" id="UP001162992"/>
    </source>
</evidence>
<sequence>MGLRMIEVHSERDVNDTHLQSNTRLWIVDALTKFSKGDFGDYNKLLIDLKCVSFEDPTSIIGLVIRLKALSQSVSFIKEPDHGALLTHIFRMSLWTCNHLVADVLVNLIVNLATANGALVSQCLDMLVRNFLPPSCGLPTFMDIYTASSLMRGFPMEKVRQQSIEHLAQKDDVLGRVHSAIHQIAELVPTTPLRLQPIVLQRMPHKIVDKEWSVLYLENMLRLESSAAGQLIGRRIILAIVDRLIEIDVEIRWEDILQAENSSKVFLLHMDLEEDHEELEENPGAPNLSGPGSEAKLQHGLVMKASDSKLHSLGEVADKMDLMMDLTLEHLQGCVSKGRAGQLYDTLMISFQNTILDTYKSKFTQFLIFYLCALAPFTCGTSFACFLCDIFSSKLRSQNMRMSAAAYLASYLARARYLPTSTVSSCLKRMVSWCIGYSPAQDDHKSSVNHPKTLVHGVFYSVCQAVMYVLCFRLRELVEDPEQKTALRSLKLQQLVEHRLNPLNVCLPSVVEEFLKQAKAMQLVNVNALEFCRAESDSCTFGGDNQLDMFFPFDPYLLKRSDRFIRPNFIYWSMVQLPEEKALNFDGGDYLEESEQHNLGWNSDSDCSVRIKTPKYVDTILARENGYGSDEMEEFWTENQRNTGPLENATALRSFASDDGDDNDVDAFRMSIDRMSITPPAPRTLLKMPARLPYNA</sequence>
<dbReference type="Proteomes" id="UP001162992">
    <property type="component" value="Chromosome 13"/>
</dbReference>
<gene>
    <name evidence="1" type="ORF">O6H91_13G000700</name>
</gene>
<comment type="caution">
    <text evidence="1">The sequence shown here is derived from an EMBL/GenBank/DDBJ whole genome shotgun (WGS) entry which is preliminary data.</text>
</comment>
<keyword evidence="2" id="KW-1185">Reference proteome</keyword>
<evidence type="ECO:0000313" key="1">
    <source>
        <dbReference type="EMBL" id="KAJ7532365.1"/>
    </source>
</evidence>